<proteinExistence type="predicted"/>
<keyword evidence="1" id="KW-0732">Signal</keyword>
<dbReference type="EMBL" id="LVJN01000018">
    <property type="protein sequence ID" value="OSM05090.1"/>
    <property type="molecule type" value="Genomic_DNA"/>
</dbReference>
<dbReference type="PROSITE" id="PS51257">
    <property type="entry name" value="PROKAR_LIPOPROTEIN"/>
    <property type="match status" value="1"/>
</dbReference>
<accession>A0A1Y2K6D4</accession>
<comment type="caution">
    <text evidence="2">The sequence shown here is derived from an EMBL/GenBank/DDBJ whole genome shotgun (WGS) entry which is preliminary data.</text>
</comment>
<dbReference type="RefSeq" id="WP_143814721.1">
    <property type="nucleotide sequence ID" value="NZ_LVJN01000018.1"/>
</dbReference>
<keyword evidence="2" id="KW-0449">Lipoprotein</keyword>
<evidence type="ECO:0000256" key="1">
    <source>
        <dbReference type="SAM" id="SignalP"/>
    </source>
</evidence>
<keyword evidence="3" id="KW-1185">Reference proteome</keyword>
<dbReference type="STRING" id="1434232.MAIT1_03231"/>
<organism evidence="2 3">
    <name type="scientific">Magnetofaba australis IT-1</name>
    <dbReference type="NCBI Taxonomy" id="1434232"/>
    <lineage>
        <taxon>Bacteria</taxon>
        <taxon>Pseudomonadati</taxon>
        <taxon>Pseudomonadota</taxon>
        <taxon>Magnetococcia</taxon>
        <taxon>Magnetococcales</taxon>
        <taxon>Magnetococcaceae</taxon>
        <taxon>Magnetofaba</taxon>
    </lineage>
</organism>
<dbReference type="AlphaFoldDB" id="A0A1Y2K6D4"/>
<evidence type="ECO:0000313" key="3">
    <source>
        <dbReference type="Proteomes" id="UP000194003"/>
    </source>
</evidence>
<name>A0A1Y2K6D4_9PROT</name>
<sequence>MKKTLSLIACAALLSGCATMAKGMDGGMIEVHSNTPAECEFTDAMGTRTFSIPGQIKADASSGPGVVMCHADGFLDMTQQIDTEFNGATVGNILLGGVIGLVVDAATGNTSAYPSHVIVSMEPVEFGSLAEEDQWRADNEKWVADVRNKYEPQSEDFNPHAVVKE</sequence>
<reference evidence="2 3" key="1">
    <citation type="journal article" date="2016" name="BMC Genomics">
        <title>Combined genomic and structural analyses of a cultured magnetotactic bacterium reveals its niche adaptation to a dynamic environment.</title>
        <authorList>
            <person name="Araujo A.C."/>
            <person name="Morillo V."/>
            <person name="Cypriano J."/>
            <person name="Teixeira L.C."/>
            <person name="Leao P."/>
            <person name="Lyra S."/>
            <person name="Almeida L.G."/>
            <person name="Bazylinski D.A."/>
            <person name="Vasconcellos A.T."/>
            <person name="Abreu F."/>
            <person name="Lins U."/>
        </authorList>
    </citation>
    <scope>NUCLEOTIDE SEQUENCE [LARGE SCALE GENOMIC DNA]</scope>
    <source>
        <strain evidence="2 3">IT-1</strain>
    </source>
</reference>
<feature type="chain" id="PRO_5012327604" evidence="1">
    <location>
        <begin position="22"/>
        <end position="165"/>
    </location>
</feature>
<protein>
    <submittedName>
        <fullName evidence="2">Putative lipoprotein</fullName>
    </submittedName>
</protein>
<feature type="signal peptide" evidence="1">
    <location>
        <begin position="1"/>
        <end position="21"/>
    </location>
</feature>
<evidence type="ECO:0000313" key="2">
    <source>
        <dbReference type="EMBL" id="OSM05090.1"/>
    </source>
</evidence>
<dbReference type="Proteomes" id="UP000194003">
    <property type="component" value="Unassembled WGS sequence"/>
</dbReference>
<gene>
    <name evidence="2" type="ORF">MAIT1_03231</name>
</gene>